<feature type="compositionally biased region" description="Basic and acidic residues" evidence="1">
    <location>
        <begin position="61"/>
        <end position="74"/>
    </location>
</feature>
<evidence type="ECO:0000313" key="2">
    <source>
        <dbReference type="EMBL" id="DAF88145.1"/>
    </source>
</evidence>
<proteinExistence type="predicted"/>
<protein>
    <submittedName>
        <fullName evidence="2">Uncharacterized protein</fullName>
    </submittedName>
</protein>
<reference evidence="2" key="1">
    <citation type="journal article" date="2021" name="Proc. Natl. Acad. Sci. U.S.A.">
        <title>A Catalog of Tens of Thousands of Viruses from Human Metagenomes Reveals Hidden Associations with Chronic Diseases.</title>
        <authorList>
            <person name="Tisza M.J."/>
            <person name="Buck C.B."/>
        </authorList>
    </citation>
    <scope>NUCLEOTIDE SEQUENCE</scope>
    <source>
        <strain evidence="2">Ctub511</strain>
    </source>
</reference>
<feature type="compositionally biased region" description="Acidic residues" evidence="1">
    <location>
        <begin position="75"/>
        <end position="92"/>
    </location>
</feature>
<evidence type="ECO:0000256" key="1">
    <source>
        <dbReference type="SAM" id="MobiDB-lite"/>
    </source>
</evidence>
<feature type="region of interest" description="Disordered" evidence="1">
    <location>
        <begin position="42"/>
        <end position="92"/>
    </location>
</feature>
<sequence>MFIVINAFLDLQDAEYLYDVGDAYPREGLEPSEERIKELLGSDNLQGQPMIKAVKTVPVDVKGEESADSEPSKEDAEETSDTPETEEEDSKK</sequence>
<dbReference type="EMBL" id="BK015978">
    <property type="protein sequence ID" value="DAF88145.1"/>
    <property type="molecule type" value="Genomic_DNA"/>
</dbReference>
<name>A0A8S5U110_9CAUD</name>
<accession>A0A8S5U110</accession>
<organism evidence="2">
    <name type="scientific">Siphoviridae sp. ctub511</name>
    <dbReference type="NCBI Taxonomy" id="2825714"/>
    <lineage>
        <taxon>Viruses</taxon>
        <taxon>Duplodnaviria</taxon>
        <taxon>Heunggongvirae</taxon>
        <taxon>Uroviricota</taxon>
        <taxon>Caudoviricetes</taxon>
    </lineage>
</organism>